<comment type="caution">
    <text evidence="1">The sequence shown here is derived from an EMBL/GenBank/DDBJ whole genome shotgun (WGS) entry which is preliminary data.</text>
</comment>
<proteinExistence type="predicted"/>
<sequence>MLGLFKRKTFHDVSALTQRMALLTHCQRIQPLTLAQYEQAEQSLESFYDWLFDFSNIKAPIYAGHYAVDDKCREHFAQKLESLVSQQHLPIVVSNTHEGVLSLLPEFVGQNRDIGIVSVGPSFQLKPALNLELGSAFHFALSRYNECRLMCLGIDDSTQDIKTFEYAEDLGCNWLLQRECDFRHRQQLKHQLTTYLSRCDDIIVDIDLSSLSKSVDWESDKKLDVDMVIRMIAHCLESKKVRAIQLTGLRDKDWYSKYTKQILDELCTRLSRNDSE</sequence>
<evidence type="ECO:0000313" key="1">
    <source>
        <dbReference type="EMBL" id="MFB9135512.1"/>
    </source>
</evidence>
<evidence type="ECO:0000313" key="2">
    <source>
        <dbReference type="Proteomes" id="UP001589645"/>
    </source>
</evidence>
<dbReference type="Proteomes" id="UP001589645">
    <property type="component" value="Unassembled WGS sequence"/>
</dbReference>
<name>A0ABV5HNL0_9VIBR</name>
<protein>
    <submittedName>
        <fullName evidence="1">Arginase</fullName>
    </submittedName>
</protein>
<dbReference type="EMBL" id="JBHMEP010000002">
    <property type="protein sequence ID" value="MFB9135512.1"/>
    <property type="molecule type" value="Genomic_DNA"/>
</dbReference>
<organism evidence="1 2">
    <name type="scientific">Vibrio olivae</name>
    <dbReference type="NCBI Taxonomy" id="1243002"/>
    <lineage>
        <taxon>Bacteria</taxon>
        <taxon>Pseudomonadati</taxon>
        <taxon>Pseudomonadota</taxon>
        <taxon>Gammaproteobacteria</taxon>
        <taxon>Vibrionales</taxon>
        <taxon>Vibrionaceae</taxon>
        <taxon>Vibrio</taxon>
    </lineage>
</organism>
<dbReference type="Gene3D" id="3.40.800.10">
    <property type="entry name" value="Ureohydrolase domain"/>
    <property type="match status" value="1"/>
</dbReference>
<dbReference type="RefSeq" id="WP_390192491.1">
    <property type="nucleotide sequence ID" value="NZ_JBHMEP010000002.1"/>
</dbReference>
<gene>
    <name evidence="1" type="ORF">ACFFUV_11120</name>
</gene>
<reference evidence="1 2" key="1">
    <citation type="submission" date="2024-09" db="EMBL/GenBank/DDBJ databases">
        <authorList>
            <person name="Sun Q."/>
            <person name="Mori K."/>
        </authorList>
    </citation>
    <scope>NUCLEOTIDE SEQUENCE [LARGE SCALE GENOMIC DNA]</scope>
    <source>
        <strain evidence="1 2">CECT 8064</strain>
    </source>
</reference>
<accession>A0ABV5HNL0</accession>
<keyword evidence="2" id="KW-1185">Reference proteome</keyword>
<dbReference type="SUPFAM" id="SSF52768">
    <property type="entry name" value="Arginase/deacetylase"/>
    <property type="match status" value="1"/>
</dbReference>
<dbReference type="InterPro" id="IPR023696">
    <property type="entry name" value="Ureohydrolase_dom_sf"/>
</dbReference>